<dbReference type="InterPro" id="IPR013096">
    <property type="entry name" value="Cupin_2"/>
</dbReference>
<dbReference type="InterPro" id="IPR014710">
    <property type="entry name" value="RmlC-like_jellyroll"/>
</dbReference>
<dbReference type="PANTHER" id="PTHR40112">
    <property type="entry name" value="H2HPP ISOMERASE"/>
    <property type="match status" value="1"/>
</dbReference>
<dbReference type="Proteomes" id="UP000782312">
    <property type="component" value="Unassembled WGS sequence"/>
</dbReference>
<feature type="domain" description="Cupin type-2" evidence="1">
    <location>
        <begin position="33"/>
        <end position="100"/>
    </location>
</feature>
<gene>
    <name evidence="2" type="ORF">HYZ11_05415</name>
</gene>
<dbReference type="AlphaFoldDB" id="A0A932HZI0"/>
<dbReference type="InterPro" id="IPR011051">
    <property type="entry name" value="RmlC_Cupin_sf"/>
</dbReference>
<dbReference type="CDD" id="cd02238">
    <property type="entry name" value="cupin_KdgF"/>
    <property type="match status" value="1"/>
</dbReference>
<name>A0A932HZI0_UNCTE</name>
<dbReference type="SUPFAM" id="SSF51182">
    <property type="entry name" value="RmlC-like cupins"/>
    <property type="match status" value="1"/>
</dbReference>
<evidence type="ECO:0000313" key="3">
    <source>
        <dbReference type="Proteomes" id="UP000782312"/>
    </source>
</evidence>
<accession>A0A932HZI0</accession>
<comment type="caution">
    <text evidence="2">The sequence shown here is derived from an EMBL/GenBank/DDBJ whole genome shotgun (WGS) entry which is preliminary data.</text>
</comment>
<proteinExistence type="predicted"/>
<dbReference type="Gene3D" id="2.60.120.10">
    <property type="entry name" value="Jelly Rolls"/>
    <property type="match status" value="1"/>
</dbReference>
<evidence type="ECO:0000259" key="1">
    <source>
        <dbReference type="Pfam" id="PF07883"/>
    </source>
</evidence>
<dbReference type="Pfam" id="PF07883">
    <property type="entry name" value="Cupin_2"/>
    <property type="match status" value="1"/>
</dbReference>
<reference evidence="2" key="1">
    <citation type="submission" date="2020-07" db="EMBL/GenBank/DDBJ databases">
        <title>Huge and variable diversity of episymbiotic CPR bacteria and DPANN archaea in groundwater ecosystems.</title>
        <authorList>
            <person name="He C.Y."/>
            <person name="Keren R."/>
            <person name="Whittaker M."/>
            <person name="Farag I.F."/>
            <person name="Doudna J."/>
            <person name="Cate J.H.D."/>
            <person name="Banfield J.F."/>
        </authorList>
    </citation>
    <scope>NUCLEOTIDE SEQUENCE</scope>
    <source>
        <strain evidence="2">NC_groundwater_763_Ag_S-0.2um_68_21</strain>
    </source>
</reference>
<sequence>MQIFHWDSVPSHPVRPGVSRKVFTGEGAMLLITEFGPGSTESPHTHPFEQLVFVLEGDVEFTLGGEKRAVPAGSVFRIPPGTPHGASALGGKRCRVLAVYGPPREDVLKYCDYQKE</sequence>
<protein>
    <submittedName>
        <fullName evidence="2">Cupin domain-containing protein</fullName>
    </submittedName>
</protein>
<dbReference type="InterPro" id="IPR052535">
    <property type="entry name" value="Bacilysin_H2HPP_isomerase"/>
</dbReference>
<evidence type="ECO:0000313" key="2">
    <source>
        <dbReference type="EMBL" id="MBI3127022.1"/>
    </source>
</evidence>
<dbReference type="PANTHER" id="PTHR40112:SF1">
    <property type="entry name" value="H2HPP ISOMERASE"/>
    <property type="match status" value="1"/>
</dbReference>
<organism evidence="2 3">
    <name type="scientific">Tectimicrobiota bacterium</name>
    <dbReference type="NCBI Taxonomy" id="2528274"/>
    <lineage>
        <taxon>Bacteria</taxon>
        <taxon>Pseudomonadati</taxon>
        <taxon>Nitrospinota/Tectimicrobiota group</taxon>
        <taxon>Candidatus Tectimicrobiota</taxon>
    </lineage>
</organism>
<dbReference type="EMBL" id="JACPUR010000014">
    <property type="protein sequence ID" value="MBI3127022.1"/>
    <property type="molecule type" value="Genomic_DNA"/>
</dbReference>